<comment type="caution">
    <text evidence="1">The sequence shown here is derived from an EMBL/GenBank/DDBJ whole genome shotgun (WGS) entry which is preliminary data.</text>
</comment>
<organism evidence="1 2">
    <name type="scientific">Trichonephila inaurata madagascariensis</name>
    <dbReference type="NCBI Taxonomy" id="2747483"/>
    <lineage>
        <taxon>Eukaryota</taxon>
        <taxon>Metazoa</taxon>
        <taxon>Ecdysozoa</taxon>
        <taxon>Arthropoda</taxon>
        <taxon>Chelicerata</taxon>
        <taxon>Arachnida</taxon>
        <taxon>Araneae</taxon>
        <taxon>Araneomorphae</taxon>
        <taxon>Entelegynae</taxon>
        <taxon>Araneoidea</taxon>
        <taxon>Nephilidae</taxon>
        <taxon>Trichonephila</taxon>
        <taxon>Trichonephila inaurata</taxon>
    </lineage>
</organism>
<dbReference type="AlphaFoldDB" id="A0A8X6YNZ7"/>
<dbReference type="Proteomes" id="UP000886998">
    <property type="component" value="Unassembled WGS sequence"/>
</dbReference>
<dbReference type="GO" id="GO:0003676">
    <property type="term" value="F:nucleic acid binding"/>
    <property type="evidence" value="ECO:0007669"/>
    <property type="project" value="InterPro"/>
</dbReference>
<dbReference type="EMBL" id="BMAV01021996">
    <property type="protein sequence ID" value="GFY76510.1"/>
    <property type="molecule type" value="Genomic_DNA"/>
</dbReference>
<reference evidence="1" key="1">
    <citation type="submission" date="2020-08" db="EMBL/GenBank/DDBJ databases">
        <title>Multicomponent nature underlies the extraordinary mechanical properties of spider dragline silk.</title>
        <authorList>
            <person name="Kono N."/>
            <person name="Nakamura H."/>
            <person name="Mori M."/>
            <person name="Yoshida Y."/>
            <person name="Ohtoshi R."/>
            <person name="Malay A.D."/>
            <person name="Moran D.A.P."/>
            <person name="Tomita M."/>
            <person name="Numata K."/>
            <person name="Arakawa K."/>
        </authorList>
    </citation>
    <scope>NUCLEOTIDE SEQUENCE</scope>
</reference>
<protein>
    <submittedName>
        <fullName evidence="1">Uncharacterized protein</fullName>
    </submittedName>
</protein>
<accession>A0A8X6YNZ7</accession>
<evidence type="ECO:0000313" key="2">
    <source>
        <dbReference type="Proteomes" id="UP000886998"/>
    </source>
</evidence>
<keyword evidence="2" id="KW-1185">Reference proteome</keyword>
<dbReference type="InterPro" id="IPR036397">
    <property type="entry name" value="RNaseH_sf"/>
</dbReference>
<name>A0A8X6YNZ7_9ARAC</name>
<proteinExistence type="predicted"/>
<dbReference type="Gene3D" id="3.30.420.10">
    <property type="entry name" value="Ribonuclease H-like superfamily/Ribonuclease H"/>
    <property type="match status" value="1"/>
</dbReference>
<evidence type="ECO:0000313" key="1">
    <source>
        <dbReference type="EMBL" id="GFY76510.1"/>
    </source>
</evidence>
<gene>
    <name evidence="1" type="ORF">TNIN_335791</name>
</gene>
<sequence length="71" mass="8106">MASVMPNPMDFWNWRYLKSIAYRCNLQTLPDLKDSIKHETANIPRAMLRSALLSAVSRLQCVIASDGTHEE</sequence>